<name>S0ATJ4_FERAC</name>
<dbReference type="RefSeq" id="WP_009887464.1">
    <property type="nucleotide sequence ID" value="NC_021592.1"/>
</dbReference>
<gene>
    <name evidence="1" type="ORF">FACI_IFERC00001G1429</name>
</gene>
<organism evidence="1 2">
    <name type="scientific">Ferroplasma acidarmanus Fer1</name>
    <dbReference type="NCBI Taxonomy" id="333146"/>
    <lineage>
        <taxon>Archaea</taxon>
        <taxon>Methanobacteriati</taxon>
        <taxon>Thermoplasmatota</taxon>
        <taxon>Thermoplasmata</taxon>
        <taxon>Thermoplasmatales</taxon>
        <taxon>Ferroplasmaceae</taxon>
        <taxon>Ferroplasma</taxon>
    </lineage>
</organism>
<dbReference type="Proteomes" id="UP000014660">
    <property type="component" value="Chromosome"/>
</dbReference>
<evidence type="ECO:0000313" key="1">
    <source>
        <dbReference type="EMBL" id="AGO61409.1"/>
    </source>
</evidence>
<proteinExistence type="predicted"/>
<dbReference type="AlphaFoldDB" id="S0ATJ4"/>
<protein>
    <submittedName>
        <fullName evidence="1">Uncharacterized protein</fullName>
    </submittedName>
</protein>
<evidence type="ECO:0000313" key="2">
    <source>
        <dbReference type="Proteomes" id="UP000014660"/>
    </source>
</evidence>
<keyword evidence="2" id="KW-1185">Reference proteome</keyword>
<dbReference type="HOGENOM" id="CLU_2519607_0_0_2"/>
<reference evidence="1 2" key="1">
    <citation type="journal article" date="2007" name="Proc. Natl. Acad. Sci. U.S.A.">
        <title>Genome dynamics in a natural archaeal population.</title>
        <authorList>
            <person name="Allen E.E."/>
            <person name="Tyson G.W."/>
            <person name="Whitaker R.J."/>
            <person name="Detter J.C."/>
            <person name="Richardson P.M."/>
            <person name="Banfield J.F."/>
        </authorList>
    </citation>
    <scope>NUCLEOTIDE SEQUENCE [LARGE SCALE GENOMIC DNA]</scope>
    <source>
        <strain evidence="2">fer1</strain>
    </source>
</reference>
<sequence>MSLIKRKVKTIGHRKMNKEEFERFWGGSNEVCQIDTGGGDYIIVDKVDFDVKTQKLKVFVGEKEIGILSLSEFVEKKKNNEKVK</sequence>
<accession>S0ATJ4</accession>
<dbReference type="KEGG" id="fac:FACI_IFERC01G1429"/>
<dbReference type="EMBL" id="CP004145">
    <property type="protein sequence ID" value="AGO61409.1"/>
    <property type="molecule type" value="Genomic_DNA"/>
</dbReference>
<dbReference type="GeneID" id="16025609"/>